<reference evidence="2 3" key="1">
    <citation type="submission" date="2019-11" db="EMBL/GenBank/DDBJ databases">
        <title>Whole-genome sequence of a the green, strictly anaerobic photosynthetic bacterium Heliobacillus mobilis DSM 6151.</title>
        <authorList>
            <person name="Kyndt J.A."/>
            <person name="Meyer T.E."/>
        </authorList>
    </citation>
    <scope>NUCLEOTIDE SEQUENCE [LARGE SCALE GENOMIC DNA]</scope>
    <source>
        <strain evidence="2 3">DSM 6151</strain>
    </source>
</reference>
<dbReference type="EMBL" id="WNKU01000001">
    <property type="protein sequence ID" value="MTV47752.1"/>
    <property type="molecule type" value="Genomic_DNA"/>
</dbReference>
<name>A0A6I3SBQ8_HELMO</name>
<proteinExistence type="predicted"/>
<dbReference type="InterPro" id="IPR021145">
    <property type="entry name" value="Portal_protein_SPP1_Gp6-like"/>
</dbReference>
<feature type="region of interest" description="Disordered" evidence="1">
    <location>
        <begin position="456"/>
        <end position="508"/>
    </location>
</feature>
<keyword evidence="3" id="KW-1185">Reference proteome</keyword>
<evidence type="ECO:0000313" key="3">
    <source>
        <dbReference type="Proteomes" id="UP000430670"/>
    </source>
</evidence>
<feature type="compositionally biased region" description="Basic and acidic residues" evidence="1">
    <location>
        <begin position="464"/>
        <end position="490"/>
    </location>
</feature>
<accession>A0A6I3SBQ8</accession>
<organism evidence="2 3">
    <name type="scientific">Heliobacterium mobile</name>
    <name type="common">Heliobacillus mobilis</name>
    <dbReference type="NCBI Taxonomy" id="28064"/>
    <lineage>
        <taxon>Bacteria</taxon>
        <taxon>Bacillati</taxon>
        <taxon>Bacillota</taxon>
        <taxon>Clostridia</taxon>
        <taxon>Eubacteriales</taxon>
        <taxon>Heliobacteriaceae</taxon>
        <taxon>Heliobacterium</taxon>
    </lineage>
</organism>
<dbReference type="Proteomes" id="UP000430670">
    <property type="component" value="Unassembled WGS sequence"/>
</dbReference>
<dbReference type="AlphaFoldDB" id="A0A6I3SBQ8"/>
<evidence type="ECO:0000313" key="2">
    <source>
        <dbReference type="EMBL" id="MTV47752.1"/>
    </source>
</evidence>
<evidence type="ECO:0000256" key="1">
    <source>
        <dbReference type="SAM" id="MobiDB-lite"/>
    </source>
</evidence>
<dbReference type="Pfam" id="PF05133">
    <property type="entry name" value="SPP1_portal"/>
    <property type="match status" value="1"/>
</dbReference>
<dbReference type="OrthoDB" id="2514584at2"/>
<gene>
    <name evidence="2" type="ORF">GJ688_01985</name>
</gene>
<sequence>MTMPWTGTGILSIRDSASRRPGRWAVNLGGGKLTVNITQWPPEGHDHRLQDYTRYRQLFLGKHSEVFARVQAWLDKELDKTIVYLVCNYAGLVSKISADLLFGEQVRVVAGDEDSPEQKAVDGIIQSNQLHTRCYEMALSSSWRGDAVIKVRFGKPSAWDKERAIIESVPPDIFFPDISGDNIQEMRGATLAWIKKAGNRQYLRTEIHEPGLIRNELWEMRGNQVGKRVPMATLPDYAAIPDEQETGYPGLLVRHVPNWRLDDMFWGISDYADMESLFDELNNRVSKISVILDKHSDPKLVLPPGLMRYDEATQRYYVERESLQTIEVDPEHTGDLPKYLVWDAQLEAAFKQIDQLLELLMMTSEVSPAAFGLDKNGTADSGRALKFRLIRTVAKINRKRLYFDQALKQALFAAQVLDVTHGQGSYTPAMPHIEWRDGLPTDDMEAAQVEQIRLQSGNTSVESSVRRLDGIDGKSLQEELDRIQADKPKPLESPIGPRVSLPPPKRGE</sequence>
<comment type="caution">
    <text evidence="2">The sequence shown here is derived from an EMBL/GenBank/DDBJ whole genome shotgun (WGS) entry which is preliminary data.</text>
</comment>
<protein>
    <submittedName>
        <fullName evidence="2">Phage portal protein</fullName>
    </submittedName>
</protein>